<feature type="region of interest" description="Disordered" evidence="2">
    <location>
        <begin position="541"/>
        <end position="570"/>
    </location>
</feature>
<comment type="similarity">
    <text evidence="1">Belongs to the PA-PLA1 family.</text>
</comment>
<dbReference type="GO" id="GO:0030134">
    <property type="term" value="C:COPII-coated ER to Golgi transport vesicle"/>
    <property type="evidence" value="ECO:0007669"/>
    <property type="project" value="TreeGrafter"/>
</dbReference>
<evidence type="ECO:0000259" key="4">
    <source>
        <dbReference type="PROSITE" id="PS51043"/>
    </source>
</evidence>
<dbReference type="FunFam" id="1.10.150.50:FF:000034">
    <property type="entry name" value="ankyrin repeat and SAM domain-containing protein 4B"/>
    <property type="match status" value="1"/>
</dbReference>
<feature type="compositionally biased region" description="Low complexity" evidence="2">
    <location>
        <begin position="661"/>
        <end position="670"/>
    </location>
</feature>
<evidence type="ECO:0000313" key="6">
    <source>
        <dbReference type="Proteomes" id="UP000265020"/>
    </source>
</evidence>
<dbReference type="SMART" id="SM00454">
    <property type="entry name" value="SAM"/>
    <property type="match status" value="1"/>
</dbReference>
<organism evidence="5 6">
    <name type="scientific">Cyprinodon variegatus</name>
    <name type="common">Sheepshead minnow</name>
    <dbReference type="NCBI Taxonomy" id="28743"/>
    <lineage>
        <taxon>Eukaryota</taxon>
        <taxon>Metazoa</taxon>
        <taxon>Chordata</taxon>
        <taxon>Craniata</taxon>
        <taxon>Vertebrata</taxon>
        <taxon>Euteleostomi</taxon>
        <taxon>Actinopterygii</taxon>
        <taxon>Neopterygii</taxon>
        <taxon>Teleostei</taxon>
        <taxon>Neoteleostei</taxon>
        <taxon>Acanthomorphata</taxon>
        <taxon>Ovalentaria</taxon>
        <taxon>Atherinomorphae</taxon>
        <taxon>Cyprinodontiformes</taxon>
        <taxon>Cyprinodontidae</taxon>
        <taxon>Cyprinodon</taxon>
    </lineage>
</organism>
<dbReference type="InterPro" id="IPR001660">
    <property type="entry name" value="SAM"/>
</dbReference>
<accession>A0A3Q2CGC5</accession>
<dbReference type="GO" id="GO:0046872">
    <property type="term" value="F:metal ion binding"/>
    <property type="evidence" value="ECO:0007669"/>
    <property type="project" value="InterPro"/>
</dbReference>
<feature type="region of interest" description="Disordered" evidence="2">
    <location>
        <begin position="634"/>
        <end position="670"/>
    </location>
</feature>
<dbReference type="PROSITE" id="PS50918">
    <property type="entry name" value="WWE"/>
    <property type="match status" value="1"/>
</dbReference>
<sequence>MADRKNNNVPNSSANLLFSAAPEFNFNLPFMPVSQATGPAVLSGGERKQRPRKCLKLGKPVDCIDSLTRRQSLNLSMLVATVERKTSLLTGRNLQQNPTLLRLTVVQGDRYRHTKSICKRRPRPGNTQPGRRAPSQLPCQRMKRAHPKFYSEILIVLLFLFQPPPTHFQGAPASTAGAVVPAGPMMQYNYNIYEQVQPHWFYCKQVESKSVWFPLSIIDSLQLEETYNSVQPDPENVVVRTDGGRYDVHLYDRIRTAVYWEEEPTEVRRCTWFYKGDKDSRFVPYSEEFSEKLEAEYKKAVSTNQWHRRLEFPSGETIVMHNPKVIVQFQPSSIPDEWGTTQDGQTRPRVVKRGIDDDHDEVPDGELPTVDHLVFMVHGIGPVCDLRFRSMIECVDDFRSVSLKLLHSHFKKSLDEHAISRVEFLPVQWHTALHGDATGVDRRIKKITLPSTGRLRHFTNETLLDVLFYNSPTYCQTIMDTVALEINRLYALFMKRNPDYRGGISVAGHSLGSLILFDLLSNQKTVSPALMMPPMPATNGDAKQVMAPTSQTDSAVSPAAGEEPAKEDEEEFEDLAAMLQHLGLSEYKSIFDQEKIDEESFLMCTMEDLKEMDIPLGPRKKMAKFVKERLSRQAARQAAQEKKAEMKEGQAAVPQPASEDPAGSAAPKPPAAGSVSSVHVNYNYFEVGTGQVSVIYHSLDFEPVNFFALGSPIGMFLTVRGLEKIDETYQLPTCKGFFNIYHPLDPVAYRIEPMIVPDLDLKPVLIPHYKGRKRLHLELKESLSRMGSDLKQGVISSLRSAWQTLNEFARAHTSSTLQAELAIVANQIEEEEKHVHEEHKLPESLELQREDEPQVKIGMLNGGNRIDYVLQEKPIESFNEYLFALQSHLCYWQSEDTALLLLKEIYKTMGIHPEQPAH</sequence>
<dbReference type="InterPro" id="IPR004170">
    <property type="entry name" value="WWE_dom"/>
</dbReference>
<feature type="region of interest" description="Disordered" evidence="2">
    <location>
        <begin position="118"/>
        <end position="138"/>
    </location>
</feature>
<dbReference type="GeneTree" id="ENSGT00940000156602"/>
<dbReference type="OMA" id="WQNENIV"/>
<dbReference type="AlphaFoldDB" id="A0A3Q2CGC5"/>
<dbReference type="Pfam" id="PF23464">
    <property type="entry name" value="WWE_3"/>
    <property type="match status" value="1"/>
</dbReference>
<dbReference type="InterPro" id="IPR058055">
    <property type="entry name" value="PA-PLA1"/>
</dbReference>
<dbReference type="InterPro" id="IPR057825">
    <property type="entry name" value="WWE_SEC23-DDH2"/>
</dbReference>
<reference evidence="5" key="2">
    <citation type="submission" date="2025-09" db="UniProtKB">
        <authorList>
            <consortium name="Ensembl"/>
        </authorList>
    </citation>
    <scope>IDENTIFICATION</scope>
</reference>
<proteinExistence type="inferred from homology"/>
<feature type="compositionally biased region" description="Basic and acidic residues" evidence="2">
    <location>
        <begin position="639"/>
        <end position="648"/>
    </location>
</feature>
<protein>
    <submittedName>
        <fullName evidence="5">SEC23 interacting protein</fullName>
    </submittedName>
</protein>
<feature type="domain" description="DDHD" evidence="4">
    <location>
        <begin position="699"/>
        <end position="907"/>
    </location>
</feature>
<evidence type="ECO:0000256" key="2">
    <source>
        <dbReference type="SAM" id="MobiDB-lite"/>
    </source>
</evidence>
<dbReference type="SUPFAM" id="SSF47769">
    <property type="entry name" value="SAM/Pointed domain"/>
    <property type="match status" value="1"/>
</dbReference>
<dbReference type="InterPro" id="IPR004177">
    <property type="entry name" value="DDHD_dom"/>
</dbReference>
<reference evidence="5" key="1">
    <citation type="submission" date="2025-08" db="UniProtKB">
        <authorList>
            <consortium name="Ensembl"/>
        </authorList>
    </citation>
    <scope>IDENTIFICATION</scope>
</reference>
<feature type="domain" description="WWE" evidence="3">
    <location>
        <begin position="186"/>
        <end position="269"/>
    </location>
</feature>
<evidence type="ECO:0000256" key="1">
    <source>
        <dbReference type="ARBA" id="ARBA00038464"/>
    </source>
</evidence>
<dbReference type="SMART" id="SM01127">
    <property type="entry name" value="DDHD"/>
    <property type="match status" value="1"/>
</dbReference>
<dbReference type="PROSITE" id="PS51043">
    <property type="entry name" value="DDHD"/>
    <property type="match status" value="1"/>
</dbReference>
<dbReference type="Pfam" id="PF02825">
    <property type="entry name" value="WWE"/>
    <property type="match status" value="1"/>
</dbReference>
<dbReference type="PANTHER" id="PTHR23509">
    <property type="entry name" value="PA-PL1 PHOSPHOLIPASE FAMILY"/>
    <property type="match status" value="1"/>
</dbReference>
<dbReference type="Proteomes" id="UP000265020">
    <property type="component" value="Unassembled WGS sequence"/>
</dbReference>
<name>A0A3Q2CGC5_CYPVA</name>
<dbReference type="Gene3D" id="1.10.150.50">
    <property type="entry name" value="Transcription Factor, Ets-1"/>
    <property type="match status" value="1"/>
</dbReference>
<evidence type="ECO:0000259" key="3">
    <source>
        <dbReference type="PROSITE" id="PS50918"/>
    </source>
</evidence>
<evidence type="ECO:0000313" key="5">
    <source>
        <dbReference type="Ensembl" id="ENSCVAP00000004183.1"/>
    </source>
</evidence>
<dbReference type="Pfam" id="PF02862">
    <property type="entry name" value="DDHD"/>
    <property type="match status" value="1"/>
</dbReference>
<dbReference type="InterPro" id="IPR013761">
    <property type="entry name" value="SAM/pointed_sf"/>
</dbReference>
<dbReference type="GO" id="GO:0004620">
    <property type="term" value="F:phospholipase activity"/>
    <property type="evidence" value="ECO:0007669"/>
    <property type="project" value="TreeGrafter"/>
</dbReference>
<dbReference type="Pfam" id="PF00536">
    <property type="entry name" value="SAM_1"/>
    <property type="match status" value="1"/>
</dbReference>
<dbReference type="STRING" id="28743.ENSCVAP00000004183"/>
<dbReference type="Ensembl" id="ENSCVAT00000008771.1">
    <property type="protein sequence ID" value="ENSCVAP00000004183.1"/>
    <property type="gene ID" value="ENSCVAG00000005526.1"/>
</dbReference>
<dbReference type="PANTHER" id="PTHR23509:SF4">
    <property type="entry name" value="SEC23-INTERACTING PROTEIN"/>
    <property type="match status" value="1"/>
</dbReference>
<keyword evidence="6" id="KW-1185">Reference proteome</keyword>